<proteinExistence type="inferred from homology"/>
<dbReference type="EMBL" id="NAAD01000002">
    <property type="protein sequence ID" value="ORJ62923.1"/>
    <property type="molecule type" value="Genomic_DNA"/>
</dbReference>
<dbReference type="Gene3D" id="3.40.190.10">
    <property type="entry name" value="Periplasmic binding protein-like II"/>
    <property type="match status" value="2"/>
</dbReference>
<dbReference type="GO" id="GO:0009228">
    <property type="term" value="P:thiamine biosynthetic process"/>
    <property type="evidence" value="ECO:0007669"/>
    <property type="project" value="UniProtKB-KW"/>
</dbReference>
<dbReference type="SMART" id="SM00091">
    <property type="entry name" value="PAS"/>
    <property type="match status" value="1"/>
</dbReference>
<keyword evidence="8" id="KW-0808">Transferase</keyword>
<dbReference type="InterPro" id="IPR035965">
    <property type="entry name" value="PAS-like_dom_sf"/>
</dbReference>
<keyword evidence="15" id="KW-0175">Coiled coil</keyword>
<dbReference type="GO" id="GO:0046872">
    <property type="term" value="F:metal ion binding"/>
    <property type="evidence" value="ECO:0007669"/>
    <property type="project" value="UniProtKB-KW"/>
</dbReference>
<evidence type="ECO:0000256" key="3">
    <source>
        <dbReference type="ARBA" id="ARBA00004948"/>
    </source>
</evidence>
<gene>
    <name evidence="19" type="ORF">B5V00_02410</name>
</gene>
<dbReference type="Pfam" id="PF02518">
    <property type="entry name" value="HATPase_c"/>
    <property type="match status" value="1"/>
</dbReference>
<dbReference type="InterPro" id="IPR036890">
    <property type="entry name" value="HATPase_C_sf"/>
</dbReference>
<dbReference type="InterPro" id="IPR015168">
    <property type="entry name" value="SsuA/THI5"/>
</dbReference>
<evidence type="ECO:0000256" key="13">
    <source>
        <dbReference type="ARBA" id="ARBA00033171"/>
    </source>
</evidence>
<dbReference type="Pfam" id="PF00512">
    <property type="entry name" value="HisKA"/>
    <property type="match status" value="1"/>
</dbReference>
<evidence type="ECO:0000256" key="15">
    <source>
        <dbReference type="SAM" id="Coils"/>
    </source>
</evidence>
<dbReference type="GO" id="GO:0000155">
    <property type="term" value="F:phosphorelay sensor kinase activity"/>
    <property type="evidence" value="ECO:0007669"/>
    <property type="project" value="InterPro"/>
</dbReference>
<comment type="similarity">
    <text evidence="4">Belongs to the NMT1/THI5 family.</text>
</comment>
<evidence type="ECO:0000313" key="20">
    <source>
        <dbReference type="Proteomes" id="UP000193136"/>
    </source>
</evidence>
<comment type="function">
    <text evidence="2">Responsible for the formation of the pyrimidine heterocycle in the thiamine biosynthesis pathway. Catalyzes the formation of hydroxymethylpyrimidine phosphate (HMP-P) from histidine and pyridoxal phosphate (PLP). The protein uses PLP and the active site histidine to form HMP-P, generating an inactive enzyme. The enzyme can only undergo a single turnover, which suggests it is a suicide enzyme.</text>
</comment>
<evidence type="ECO:0000256" key="10">
    <source>
        <dbReference type="ARBA" id="ARBA00022898"/>
    </source>
</evidence>
<dbReference type="SMART" id="SM00388">
    <property type="entry name" value="HisKA"/>
    <property type="match status" value="1"/>
</dbReference>
<evidence type="ECO:0000256" key="8">
    <source>
        <dbReference type="ARBA" id="ARBA00022679"/>
    </source>
</evidence>
<dbReference type="InterPro" id="IPR001610">
    <property type="entry name" value="PAC"/>
</dbReference>
<dbReference type="SMART" id="SM00086">
    <property type="entry name" value="PAC"/>
    <property type="match status" value="1"/>
</dbReference>
<evidence type="ECO:0000256" key="11">
    <source>
        <dbReference type="ARBA" id="ARBA00022977"/>
    </source>
</evidence>
<dbReference type="NCBIfam" id="TIGR00229">
    <property type="entry name" value="sensory_box"/>
    <property type="match status" value="1"/>
</dbReference>
<organism evidence="19 20">
    <name type="scientific">Geothermobacter hydrogeniphilus</name>
    <dbReference type="NCBI Taxonomy" id="1969733"/>
    <lineage>
        <taxon>Bacteria</taxon>
        <taxon>Pseudomonadati</taxon>
        <taxon>Thermodesulfobacteriota</taxon>
        <taxon>Desulfuromonadia</taxon>
        <taxon>Desulfuromonadales</taxon>
        <taxon>Geothermobacteraceae</taxon>
        <taxon>Geothermobacter</taxon>
    </lineage>
</organism>
<evidence type="ECO:0000256" key="17">
    <source>
        <dbReference type="SAM" id="SignalP"/>
    </source>
</evidence>
<feature type="signal peptide" evidence="17">
    <location>
        <begin position="1"/>
        <end position="27"/>
    </location>
</feature>
<name>A0A1X0YCW1_9BACT</name>
<dbReference type="Gene3D" id="3.30.450.20">
    <property type="entry name" value="PAS domain"/>
    <property type="match status" value="1"/>
</dbReference>
<comment type="pathway">
    <text evidence="3">Cofactor biosynthesis; thiamine diphosphate biosynthesis.</text>
</comment>
<dbReference type="Gene3D" id="1.10.287.130">
    <property type="match status" value="1"/>
</dbReference>
<dbReference type="InterPro" id="IPR036097">
    <property type="entry name" value="HisK_dim/P_sf"/>
</dbReference>
<dbReference type="Pfam" id="PF13188">
    <property type="entry name" value="PAS_8"/>
    <property type="match status" value="1"/>
</dbReference>
<keyword evidence="16" id="KW-0472">Membrane</keyword>
<evidence type="ECO:0000256" key="12">
    <source>
        <dbReference type="ARBA" id="ARBA00023004"/>
    </source>
</evidence>
<evidence type="ECO:0000256" key="7">
    <source>
        <dbReference type="ARBA" id="ARBA00022553"/>
    </source>
</evidence>
<dbReference type="CDD" id="cd00130">
    <property type="entry name" value="PAS"/>
    <property type="match status" value="1"/>
</dbReference>
<keyword evidence="12" id="KW-0408">Iron</keyword>
<keyword evidence="11" id="KW-0784">Thiamine biosynthesis</keyword>
<keyword evidence="9" id="KW-0479">Metal-binding</keyword>
<dbReference type="InterPro" id="IPR027939">
    <property type="entry name" value="NMT1/THI5"/>
</dbReference>
<dbReference type="InterPro" id="IPR003594">
    <property type="entry name" value="HATPase_dom"/>
</dbReference>
<evidence type="ECO:0000256" key="1">
    <source>
        <dbReference type="ARBA" id="ARBA00000085"/>
    </source>
</evidence>
<keyword evidence="10" id="KW-0663">Pyridoxal phosphate</keyword>
<evidence type="ECO:0000313" key="19">
    <source>
        <dbReference type="EMBL" id="ORJ62923.1"/>
    </source>
</evidence>
<keyword evidence="16" id="KW-0812">Transmembrane</keyword>
<dbReference type="PANTHER" id="PTHR31528:SF1">
    <property type="entry name" value="4-AMINO-5-HYDROXYMETHYL-2-METHYLPYRIMIDINE PHOSPHATE SYNTHASE THI11-RELATED"/>
    <property type="match status" value="1"/>
</dbReference>
<dbReference type="Gene3D" id="3.30.565.10">
    <property type="entry name" value="Histidine kinase-like ATPase, C-terminal domain"/>
    <property type="match status" value="1"/>
</dbReference>
<dbReference type="InterPro" id="IPR003661">
    <property type="entry name" value="HisK_dim/P_dom"/>
</dbReference>
<dbReference type="STRING" id="1969733.B5V00_02410"/>
<dbReference type="SUPFAM" id="SSF47384">
    <property type="entry name" value="Homodimeric domain of signal transducing histidine kinase"/>
    <property type="match status" value="1"/>
</dbReference>
<dbReference type="Pfam" id="PF09084">
    <property type="entry name" value="NMT1"/>
    <property type="match status" value="1"/>
</dbReference>
<dbReference type="SUPFAM" id="SSF55785">
    <property type="entry name" value="PYP-like sensor domain (PAS domain)"/>
    <property type="match status" value="1"/>
</dbReference>
<evidence type="ECO:0000256" key="16">
    <source>
        <dbReference type="SAM" id="Phobius"/>
    </source>
</evidence>
<comment type="subunit">
    <text evidence="5">Homodimer.</text>
</comment>
<dbReference type="InterPro" id="IPR005467">
    <property type="entry name" value="His_kinase_dom"/>
</dbReference>
<dbReference type="SUPFAM" id="SSF53850">
    <property type="entry name" value="Periplasmic binding protein-like II"/>
    <property type="match status" value="1"/>
</dbReference>
<evidence type="ECO:0000256" key="6">
    <source>
        <dbReference type="ARBA" id="ARBA00012438"/>
    </source>
</evidence>
<keyword evidence="16" id="KW-1133">Transmembrane helix</keyword>
<dbReference type="PANTHER" id="PTHR31528">
    <property type="entry name" value="4-AMINO-5-HYDROXYMETHYL-2-METHYLPYRIMIDINE PHOSPHATE SYNTHASE THI11-RELATED"/>
    <property type="match status" value="1"/>
</dbReference>
<comment type="catalytic activity">
    <reaction evidence="1">
        <text>ATP + protein L-histidine = ADP + protein N-phospho-L-histidine.</text>
        <dbReference type="EC" id="2.7.13.3"/>
    </reaction>
</comment>
<sequence>MSLLNAFFKILIPCVLSVPFCLGTLHAAEPETVVLQLKWRHQFQFAGYYAAMAKGFYRAEGLRVEVREGSPGQDIVQELVSGRAQYMVHNSTALLACAGGAPLVALAVVFQQSPLALIAREDSGINSLADLAGKPVMLSPTTEPELVAMLRAEGFNLNQFQFQLLPHSGNPEDLVSGRVAAMAGYLTDLPFYLEQRNVRPVVIRPSHYGINFYGDTLFTSRHELEDHPQQVAAFRRASLKGWDYAMQHPGEIVELILRRYPGRLNRGQLLNEAEQMRRLILPDLVEIGHMNPSRWQHIAQVFSDAGMLPGRLDLGMFLYHPDRPGGGFPGWLAPVSGVFFAILLLLLLFNWRLRHAVTHRTVALDRVNRNLQQMLALKEKAEQDLVVKEQQLRTIVESVLQGLLIVAEDRILFANRAAAEIVGCDTAEELLAMGWIDNFIAPHEHTRLHAYLQDRLSGKNLPESYVFEGVRRDGSRGWVENRAVRIEWQGRPAVLVSMTDVTERVRLREESIRAAQLASLGELAASVAHEINNPINGIINYAQILKNALVHEEKWCDIAGRILKESDRVATIVAGLLSFSRSGAAERKTIRIHDILEDTLVLVRTQLQKDGICLDLDIPETLPLVRVVPQQIQQVYLNLINNARYALNQKYLHPCAEKRLQISCQLQDDSCLATIFYDQGIGIADQDLERVLAPFFTTKPGKEGAGLGLSISCRIMQDHGGDIRIESRNGEFTRVVTILPVN</sequence>
<feature type="chain" id="PRO_5013072223" description="histidine kinase" evidence="17">
    <location>
        <begin position="28"/>
        <end position="742"/>
    </location>
</feature>
<keyword evidence="17" id="KW-0732">Signal</keyword>
<keyword evidence="20" id="KW-1185">Reference proteome</keyword>
<feature type="coiled-coil region" evidence="15">
    <location>
        <begin position="364"/>
        <end position="391"/>
    </location>
</feature>
<dbReference type="EC" id="2.7.13.3" evidence="6"/>
<dbReference type="AlphaFoldDB" id="A0A1X0YCW1"/>
<feature type="domain" description="Histidine kinase" evidence="18">
    <location>
        <begin position="526"/>
        <end position="742"/>
    </location>
</feature>
<comment type="catalytic activity">
    <reaction evidence="14">
        <text>N(6)-(pyridoxal phosphate)-L-lysyl-[4-amino-5-hydroxymethyl-2-methylpyrimidine phosphate synthase] + L-histidyl-[4-amino-5-hydroxymethyl-2-methylpyrimidine phosphate synthase] + 2 Fe(3+) + 4 H2O = L-lysyl-[4-amino-5-hydroxymethyl-2-methylpyrimidine phosphate synthase] + (2S)-2-amino-5-hydroxy-4-oxopentanoyl-[4-amino-5-hydroxymethyl-2-methylpyrimidine phosphate synthase] + 4-amino-2-methyl-5-(phosphooxymethyl)pyrimidine + 3-oxopropanoate + 2 Fe(2+) + 2 H(+)</text>
        <dbReference type="Rhea" id="RHEA:65756"/>
        <dbReference type="Rhea" id="RHEA-COMP:16892"/>
        <dbReference type="Rhea" id="RHEA-COMP:16893"/>
        <dbReference type="Rhea" id="RHEA-COMP:16894"/>
        <dbReference type="Rhea" id="RHEA-COMP:16895"/>
        <dbReference type="ChEBI" id="CHEBI:15377"/>
        <dbReference type="ChEBI" id="CHEBI:15378"/>
        <dbReference type="ChEBI" id="CHEBI:29033"/>
        <dbReference type="ChEBI" id="CHEBI:29034"/>
        <dbReference type="ChEBI" id="CHEBI:29969"/>
        <dbReference type="ChEBI" id="CHEBI:29979"/>
        <dbReference type="ChEBI" id="CHEBI:33190"/>
        <dbReference type="ChEBI" id="CHEBI:58354"/>
        <dbReference type="ChEBI" id="CHEBI:143915"/>
        <dbReference type="ChEBI" id="CHEBI:157692"/>
    </reaction>
    <physiologicalReaction direction="left-to-right" evidence="14">
        <dbReference type="Rhea" id="RHEA:65757"/>
    </physiologicalReaction>
</comment>
<accession>A0A1X0YCW1</accession>
<evidence type="ECO:0000259" key="18">
    <source>
        <dbReference type="PROSITE" id="PS50109"/>
    </source>
</evidence>
<dbReference type="PRINTS" id="PR00344">
    <property type="entry name" value="BCTRLSENSOR"/>
</dbReference>
<feature type="transmembrane region" description="Helical" evidence="16">
    <location>
        <begin position="331"/>
        <end position="351"/>
    </location>
</feature>
<evidence type="ECO:0000256" key="5">
    <source>
        <dbReference type="ARBA" id="ARBA00011738"/>
    </source>
</evidence>
<dbReference type="InterPro" id="IPR004358">
    <property type="entry name" value="Sig_transdc_His_kin-like_C"/>
</dbReference>
<dbReference type="InterPro" id="IPR000014">
    <property type="entry name" value="PAS"/>
</dbReference>
<dbReference type="PROSITE" id="PS50109">
    <property type="entry name" value="HIS_KIN"/>
    <property type="match status" value="1"/>
</dbReference>
<dbReference type="Proteomes" id="UP000193136">
    <property type="component" value="Unassembled WGS sequence"/>
</dbReference>
<keyword evidence="7" id="KW-0597">Phosphoprotein</keyword>
<protein>
    <recommendedName>
        <fullName evidence="6">histidine kinase</fullName>
        <ecNumber evidence="6">2.7.13.3</ecNumber>
    </recommendedName>
    <alternativeName>
        <fullName evidence="13">Thiamine pyrimidine synthase</fullName>
    </alternativeName>
</protein>
<dbReference type="OrthoDB" id="9813024at2"/>
<evidence type="ECO:0000256" key="4">
    <source>
        <dbReference type="ARBA" id="ARBA00009406"/>
    </source>
</evidence>
<evidence type="ECO:0000256" key="14">
    <source>
        <dbReference type="ARBA" id="ARBA00048179"/>
    </source>
</evidence>
<evidence type="ECO:0000256" key="9">
    <source>
        <dbReference type="ARBA" id="ARBA00022723"/>
    </source>
</evidence>
<comment type="caution">
    <text evidence="19">The sequence shown here is derived from an EMBL/GenBank/DDBJ whole genome shotgun (WGS) entry which is preliminary data.</text>
</comment>
<dbReference type="SMART" id="SM00387">
    <property type="entry name" value="HATPase_c"/>
    <property type="match status" value="1"/>
</dbReference>
<reference evidence="19 20" key="1">
    <citation type="submission" date="2017-03" db="EMBL/GenBank/DDBJ databases">
        <title>Genome sequence of Geothermobacter sp. EPR-M, Deep-Sea Iron Reducer.</title>
        <authorList>
            <person name="Tully B."/>
            <person name="Savalia P."/>
            <person name="Abuyen K."/>
            <person name="Baughan C."/>
            <person name="Romero E."/>
            <person name="Ronkowski C."/>
            <person name="Torres B."/>
            <person name="Tremblay J."/>
            <person name="Trujillo A."/>
            <person name="Tyler M."/>
            <person name="Perez-Rodriguez I."/>
            <person name="Amend J."/>
        </authorList>
    </citation>
    <scope>NUCLEOTIDE SEQUENCE [LARGE SCALE GENOMIC DNA]</scope>
    <source>
        <strain evidence="19 20">EPR-M</strain>
    </source>
</reference>
<evidence type="ECO:0000256" key="2">
    <source>
        <dbReference type="ARBA" id="ARBA00003469"/>
    </source>
</evidence>
<dbReference type="SUPFAM" id="SSF55874">
    <property type="entry name" value="ATPase domain of HSP90 chaperone/DNA topoisomerase II/histidine kinase"/>
    <property type="match status" value="1"/>
</dbReference>